<dbReference type="InterPro" id="IPR001394">
    <property type="entry name" value="Peptidase_C19_UCH"/>
</dbReference>
<evidence type="ECO:0000259" key="1">
    <source>
        <dbReference type="Pfam" id="PF00443"/>
    </source>
</evidence>
<proteinExistence type="predicted"/>
<evidence type="ECO:0000313" key="2">
    <source>
        <dbReference type="EMBL" id="KAK9021534.1"/>
    </source>
</evidence>
<dbReference type="InterPro" id="IPR038765">
    <property type="entry name" value="Papain-like_cys_pep_sf"/>
</dbReference>
<gene>
    <name evidence="2" type="ORF">V6N11_011521</name>
</gene>
<sequence length="106" mass="12425">MVLQSDLVPVGEDQKQYFKLTCGLAELINDRYEFPLKLDRTVRNLYTLHSVLVHSGVHGGHYYAFIRPTLSDQWAHKFNPQCLMKLQGSSIRRFSWKRSITYQEAH</sequence>
<name>A0ABR2S979_9ROSI</name>
<feature type="domain" description="Peptidase C19 ubiquitin carboxyl-terminal hydrolase" evidence="1">
    <location>
        <begin position="28"/>
        <end position="79"/>
    </location>
</feature>
<dbReference type="Pfam" id="PF00443">
    <property type="entry name" value="UCH"/>
    <property type="match status" value="1"/>
</dbReference>
<evidence type="ECO:0000313" key="3">
    <source>
        <dbReference type="Proteomes" id="UP001396334"/>
    </source>
</evidence>
<protein>
    <recommendedName>
        <fullName evidence="1">Peptidase C19 ubiquitin carboxyl-terminal hydrolase domain-containing protein</fullName>
    </recommendedName>
</protein>
<dbReference type="Proteomes" id="UP001396334">
    <property type="component" value="Unassembled WGS sequence"/>
</dbReference>
<dbReference type="Gene3D" id="3.90.70.10">
    <property type="entry name" value="Cysteine proteinases"/>
    <property type="match status" value="1"/>
</dbReference>
<dbReference type="EMBL" id="JBBPBN010000016">
    <property type="protein sequence ID" value="KAK9021534.1"/>
    <property type="molecule type" value="Genomic_DNA"/>
</dbReference>
<keyword evidence="3" id="KW-1185">Reference proteome</keyword>
<organism evidence="2 3">
    <name type="scientific">Hibiscus sabdariffa</name>
    <name type="common">roselle</name>
    <dbReference type="NCBI Taxonomy" id="183260"/>
    <lineage>
        <taxon>Eukaryota</taxon>
        <taxon>Viridiplantae</taxon>
        <taxon>Streptophyta</taxon>
        <taxon>Embryophyta</taxon>
        <taxon>Tracheophyta</taxon>
        <taxon>Spermatophyta</taxon>
        <taxon>Magnoliopsida</taxon>
        <taxon>eudicotyledons</taxon>
        <taxon>Gunneridae</taxon>
        <taxon>Pentapetalae</taxon>
        <taxon>rosids</taxon>
        <taxon>malvids</taxon>
        <taxon>Malvales</taxon>
        <taxon>Malvaceae</taxon>
        <taxon>Malvoideae</taxon>
        <taxon>Hibiscus</taxon>
    </lineage>
</organism>
<dbReference type="SUPFAM" id="SSF54001">
    <property type="entry name" value="Cysteine proteinases"/>
    <property type="match status" value="1"/>
</dbReference>
<reference evidence="2 3" key="1">
    <citation type="journal article" date="2024" name="G3 (Bethesda)">
        <title>Genome assembly of Hibiscus sabdariffa L. provides insights into metabolisms of medicinal natural products.</title>
        <authorList>
            <person name="Kim T."/>
        </authorList>
    </citation>
    <scope>NUCLEOTIDE SEQUENCE [LARGE SCALE GENOMIC DNA]</scope>
    <source>
        <strain evidence="2">TK-2024</strain>
        <tissue evidence="2">Old leaves</tissue>
    </source>
</reference>
<accession>A0ABR2S979</accession>
<comment type="caution">
    <text evidence="2">The sequence shown here is derived from an EMBL/GenBank/DDBJ whole genome shotgun (WGS) entry which is preliminary data.</text>
</comment>